<keyword evidence="1" id="KW-0812">Transmembrane</keyword>
<accession>A0A8S5TEY8</accession>
<name>A0A8S5TEY8_9CAUD</name>
<evidence type="ECO:0000313" key="2">
    <source>
        <dbReference type="EMBL" id="DAF61830.1"/>
    </source>
</evidence>
<evidence type="ECO:0000256" key="1">
    <source>
        <dbReference type="SAM" id="Phobius"/>
    </source>
</evidence>
<feature type="transmembrane region" description="Helical" evidence="1">
    <location>
        <begin position="9"/>
        <end position="30"/>
    </location>
</feature>
<keyword evidence="1" id="KW-1133">Transmembrane helix</keyword>
<feature type="transmembrane region" description="Helical" evidence="1">
    <location>
        <begin position="42"/>
        <end position="66"/>
    </location>
</feature>
<reference evidence="2" key="1">
    <citation type="journal article" date="2021" name="Proc. Natl. Acad. Sci. U.S.A.">
        <title>A Catalog of Tens of Thousands of Viruses from Human Metagenomes Reveals Hidden Associations with Chronic Diseases.</title>
        <authorList>
            <person name="Tisza M.J."/>
            <person name="Buck C.B."/>
        </authorList>
    </citation>
    <scope>NUCLEOTIDE SEQUENCE</scope>
    <source>
        <strain evidence="2">CtbgC51</strain>
    </source>
</reference>
<proteinExistence type="predicted"/>
<protein>
    <submittedName>
        <fullName evidence="2">Uncharacterized protein</fullName>
    </submittedName>
</protein>
<keyword evidence="1" id="KW-0472">Membrane</keyword>
<sequence length="69" mass="7334">MRQMNGKTYLLFAMLSAIASIAGGTMFIQFSRFGQTAKERFGNLLIGTCAILVGVVLCVLTALEVFGAA</sequence>
<organism evidence="2">
    <name type="scientific">Siphoviridae sp. ctbgC51</name>
    <dbReference type="NCBI Taxonomy" id="2827901"/>
    <lineage>
        <taxon>Viruses</taxon>
        <taxon>Duplodnaviria</taxon>
        <taxon>Heunggongvirae</taxon>
        <taxon>Uroviricota</taxon>
        <taxon>Caudoviricetes</taxon>
    </lineage>
</organism>
<dbReference type="EMBL" id="BK032817">
    <property type="protein sequence ID" value="DAF61830.1"/>
    <property type="molecule type" value="Genomic_DNA"/>
</dbReference>